<organism evidence="3">
    <name type="scientific">Butyriboletus roseoflavus</name>
    <dbReference type="NCBI Taxonomy" id="1325616"/>
    <lineage>
        <taxon>Eukaryota</taxon>
        <taxon>Fungi</taxon>
        <taxon>Dikarya</taxon>
        <taxon>Basidiomycota</taxon>
        <taxon>Agaricomycotina</taxon>
        <taxon>Agaricomycetes</taxon>
        <taxon>Agaricomycetidae</taxon>
        <taxon>Boletales</taxon>
        <taxon>Boletineae</taxon>
        <taxon>Boletaceae</taxon>
        <taxon>Boletoideae</taxon>
        <taxon>Butyriboletus</taxon>
    </lineage>
</organism>
<keyword evidence="2" id="KW-0812">Transmembrane</keyword>
<keyword evidence="1" id="KW-0175">Coiled coil</keyword>
<reference evidence="3" key="1">
    <citation type="submission" date="2021-05" db="EMBL/GenBank/DDBJ databases">
        <title>Characterization of the complete mitochondrial genome of Butyriboletus roseoflavus.</title>
        <authorList>
            <person name="Li Q."/>
            <person name="Peng C."/>
        </authorList>
    </citation>
    <scope>NUCLEOTIDE SEQUENCE</scope>
</reference>
<feature type="coiled-coil region" evidence="1">
    <location>
        <begin position="63"/>
        <end position="125"/>
    </location>
</feature>
<evidence type="ECO:0000256" key="2">
    <source>
        <dbReference type="SAM" id="Phobius"/>
    </source>
</evidence>
<evidence type="ECO:0000313" key="3">
    <source>
        <dbReference type="EMBL" id="UHB41843.1"/>
    </source>
</evidence>
<name>A0A8K1ZR03_9AGAM</name>
<geneLocation type="mitochondrion" evidence="3"/>
<keyword evidence="3" id="KW-0496">Mitochondrion</keyword>
<accession>A0A8K1ZR03</accession>
<dbReference type="EMBL" id="MZ202357">
    <property type="protein sequence ID" value="UHB41843.1"/>
    <property type="molecule type" value="Genomic_DNA"/>
</dbReference>
<keyword evidence="2" id="KW-0472">Membrane</keyword>
<dbReference type="AlphaFoldDB" id="A0A8K1ZR03"/>
<sequence>MNSNNIIAKLQNLTKYLSIASLGLGIFNTISNQTTLQTLRTDLEQERKISFDLTSKINNLANKDNLNQNIEINNTKLDLLTNKINNIIEYKLSDETSLTEIKKSMNEINNDLVEIINKIDDSINNNFIGLDIINQLQTYYNKIKLFPVFCFNSFKCFYFYLFIFNFFS</sequence>
<protein>
    <submittedName>
        <fullName evidence="3">Uncharacterized protein</fullName>
    </submittedName>
</protein>
<gene>
    <name evidence="3" type="primary">orf168</name>
</gene>
<feature type="transmembrane region" description="Helical" evidence="2">
    <location>
        <begin position="145"/>
        <end position="167"/>
    </location>
</feature>
<evidence type="ECO:0000256" key="1">
    <source>
        <dbReference type="SAM" id="Coils"/>
    </source>
</evidence>
<keyword evidence="2" id="KW-1133">Transmembrane helix</keyword>
<proteinExistence type="predicted"/>